<dbReference type="InterPro" id="IPR038404">
    <property type="entry name" value="TRAP_DctP_sf"/>
</dbReference>
<keyword evidence="6" id="KW-1185">Reference proteome</keyword>
<evidence type="ECO:0000313" key="5">
    <source>
        <dbReference type="EMBL" id="PWS34726.1"/>
    </source>
</evidence>
<evidence type="ECO:0000256" key="1">
    <source>
        <dbReference type="ARBA" id="ARBA00009023"/>
    </source>
</evidence>
<dbReference type="NCBIfam" id="NF037995">
    <property type="entry name" value="TRAP_S1"/>
    <property type="match status" value="1"/>
</dbReference>
<name>A0A317FAU5_9PROT</name>
<feature type="chain" id="PRO_5016310903" evidence="4">
    <location>
        <begin position="34"/>
        <end position="360"/>
    </location>
</feature>
<evidence type="ECO:0000256" key="2">
    <source>
        <dbReference type="ARBA" id="ARBA00022448"/>
    </source>
</evidence>
<dbReference type="GO" id="GO:0055085">
    <property type="term" value="P:transmembrane transport"/>
    <property type="evidence" value="ECO:0007669"/>
    <property type="project" value="InterPro"/>
</dbReference>
<dbReference type="CDD" id="cd13602">
    <property type="entry name" value="PBP2_TRAP_BpDctp6_7"/>
    <property type="match status" value="1"/>
</dbReference>
<evidence type="ECO:0000256" key="4">
    <source>
        <dbReference type="SAM" id="SignalP"/>
    </source>
</evidence>
<dbReference type="PANTHER" id="PTHR33376">
    <property type="match status" value="1"/>
</dbReference>
<feature type="signal peptide" evidence="4">
    <location>
        <begin position="1"/>
        <end position="33"/>
    </location>
</feature>
<dbReference type="InterPro" id="IPR018389">
    <property type="entry name" value="DctP_fam"/>
</dbReference>
<dbReference type="Gene3D" id="3.40.190.170">
    <property type="entry name" value="Bacterial extracellular solute-binding protein, family 7"/>
    <property type="match status" value="1"/>
</dbReference>
<evidence type="ECO:0000256" key="3">
    <source>
        <dbReference type="ARBA" id="ARBA00022729"/>
    </source>
</evidence>
<sequence>MPPVPRRNLFARLVGAHVAGALLAMLLAGQAAAQEQAYRLKVIGGLAGVSQFVRFEEPFWHRRIGELTNGRIVAEISPFDRSGIRGQEMLQLMRLGVVPFGTVILPLAATEEPEFNAVDLPALSPDMATLRRTVGAFRPYLEGLLRERYGIELLAIYTYPAQVVFCNRPFSGLSDLAGRRVRTSSVGQSELIQALGGSPVVTPFAEIIPAFRSGVVECAITGTLSGHAIGLYNVTTHVHALALSWGLSAFAANASAWAALPPDLRETIREGVRDLEERIWRAAEHETGEGLACNANLPGCTAGRRGTMTVVPVSPADEERRLRLLTEVVLPRWVNRCGQDCVDAWNTHLAPLVGVRASAD</sequence>
<comment type="similarity">
    <text evidence="1">Belongs to the bacterial solute-binding protein 7 family.</text>
</comment>
<dbReference type="RefSeq" id="WP_109873177.1">
    <property type="nucleotide sequence ID" value="NZ_QGNA01000006.1"/>
</dbReference>
<protein>
    <submittedName>
        <fullName evidence="5">ABC transporter substrate-binding protein</fullName>
    </submittedName>
</protein>
<dbReference type="Proteomes" id="UP000245765">
    <property type="component" value="Unassembled WGS sequence"/>
</dbReference>
<accession>A0A317FAU5</accession>
<dbReference type="OrthoDB" id="9799287at2"/>
<dbReference type="Pfam" id="PF03480">
    <property type="entry name" value="DctP"/>
    <property type="match status" value="1"/>
</dbReference>
<proteinExistence type="inferred from homology"/>
<evidence type="ECO:0000313" key="6">
    <source>
        <dbReference type="Proteomes" id="UP000245765"/>
    </source>
</evidence>
<reference evidence="6" key="1">
    <citation type="submission" date="2018-05" db="EMBL/GenBank/DDBJ databases">
        <authorList>
            <person name="Du Z."/>
            <person name="Wang X."/>
        </authorList>
    </citation>
    <scope>NUCLEOTIDE SEQUENCE [LARGE SCALE GENOMIC DNA]</scope>
    <source>
        <strain evidence="6">CQN31</strain>
    </source>
</reference>
<keyword evidence="3 4" id="KW-0732">Signal</keyword>
<dbReference type="EMBL" id="QGNA01000006">
    <property type="protein sequence ID" value="PWS34726.1"/>
    <property type="molecule type" value="Genomic_DNA"/>
</dbReference>
<keyword evidence="2" id="KW-0813">Transport</keyword>
<dbReference type="PANTHER" id="PTHR33376:SF7">
    <property type="entry name" value="C4-DICARBOXYLATE-BINDING PROTEIN DCTB"/>
    <property type="match status" value="1"/>
</dbReference>
<gene>
    <name evidence="5" type="ORF">DFH01_24710</name>
</gene>
<dbReference type="AlphaFoldDB" id="A0A317FAU5"/>
<comment type="caution">
    <text evidence="5">The sequence shown here is derived from an EMBL/GenBank/DDBJ whole genome shotgun (WGS) entry which is preliminary data.</text>
</comment>
<organism evidence="5 6">
    <name type="scientific">Falsiroseomonas bella</name>
    <dbReference type="NCBI Taxonomy" id="2184016"/>
    <lineage>
        <taxon>Bacteria</taxon>
        <taxon>Pseudomonadati</taxon>
        <taxon>Pseudomonadota</taxon>
        <taxon>Alphaproteobacteria</taxon>
        <taxon>Acetobacterales</taxon>
        <taxon>Roseomonadaceae</taxon>
        <taxon>Falsiroseomonas</taxon>
    </lineage>
</organism>